<keyword evidence="2 11" id="KW-0813">Transport</keyword>
<dbReference type="EMBL" id="JFHR01000016">
    <property type="protein sequence ID" value="KEQ53898.1"/>
    <property type="molecule type" value="Genomic_DNA"/>
</dbReference>
<evidence type="ECO:0000256" key="13">
    <source>
        <dbReference type="SAM" id="MobiDB-lite"/>
    </source>
</evidence>
<evidence type="ECO:0000256" key="11">
    <source>
        <dbReference type="PROSITE-ProRule" id="PRU01360"/>
    </source>
</evidence>
<reference evidence="17 18" key="1">
    <citation type="submission" date="2014-02" db="EMBL/GenBank/DDBJ databases">
        <title>Whole genome sequence of Sphingobium chlorophenolicum NBRC 16172.</title>
        <authorList>
            <person name="Gan H.M."/>
            <person name="Gan H.Y."/>
            <person name="Chew T.H."/>
            <person name="Savka M.A."/>
        </authorList>
    </citation>
    <scope>NUCLEOTIDE SEQUENCE [LARGE SCALE GENOMIC DNA]</scope>
    <source>
        <strain evidence="17 18">NBRC 16172</strain>
    </source>
</reference>
<protein>
    <submittedName>
        <fullName evidence="17">TonB-dependent receptor</fullName>
    </submittedName>
</protein>
<evidence type="ECO:0000313" key="17">
    <source>
        <dbReference type="EMBL" id="KEQ53898.1"/>
    </source>
</evidence>
<dbReference type="InterPro" id="IPR012910">
    <property type="entry name" value="Plug_dom"/>
</dbReference>
<name>A0A081RFC5_SPHCR</name>
<keyword evidence="7" id="KW-0406">Ion transport</keyword>
<comment type="subcellular location">
    <subcellularLocation>
        <location evidence="1 11">Cell outer membrane</location>
        <topology evidence="1 11">Multi-pass membrane protein</topology>
    </subcellularLocation>
</comment>
<keyword evidence="3 11" id="KW-1134">Transmembrane beta strand</keyword>
<sequence length="776" mass="84257">MRNFATVSLFLASSASLVSMASAQTAPQSNGTDDGRLGDIVVTAQKREQSINSVGLSLQALSGADLQKRRIDSAADLVKAVPGFTFTPSPYATPVYTLRGVGLYDSGLAVAPSVSVYIDEVPLAYPIMTLGGTLDLERVEVLKGPQGTLFGQSSTGGAVNYIAAKPTSSFQYGIKGSLNEFGQVDAEGFISGPISPTLGARLAVKTQQGGAWQKSTSRDDKLGDARFLTGRLLLDWQPSDTLKFSFNANGFIDKGDPLAPSLIRVAPTNPELIAPGFDQSKPARRPRDADWPEGYPDRDNSFYQFALRGDLQLSDNAKLTSISSYQKATADEQLPFSGTPFPYQNILHFGFVKSFNQELRLSGDAGSLNWLVGASYEHVKSDDHIRYDQRIVSNRVIIPGLPAYQDAHASVAQKNETYAFFGNLDYRLTDRLSARVGLRYTHNKTTGVGCTFDDLPSNELGFLFEAIQTSIKGSAVPIAPGDCVTLDDNANPGPVPMRLSEGNVSWRFGLDYKLDSGALFYAAVSRGYKQGILPNVAAVQSAQYDPAVRERLDAYEVGVKAPIAGRALQVNASAFYYDYKDKQIRGTVLNAFGKLEREINVPKSRVFGLEAEVQMRPIRGLNASVGATYLDSKITSSISTIPGTSETYNSDGVQLDAKGARIPFAPKYTVVGDAEYDWDIGGDTQALIGGGLVYHSADNGSLATKAVPATEFRIKPYTVIDLRAGLQAADGRWRGTVWVSNVFNVLRWNTVFRTIDDYFRYQDRPRTVGVSISYRN</sequence>
<evidence type="ECO:0000256" key="7">
    <source>
        <dbReference type="ARBA" id="ARBA00023065"/>
    </source>
</evidence>
<keyword evidence="8 12" id="KW-0798">TonB box</keyword>
<evidence type="ECO:0000256" key="5">
    <source>
        <dbReference type="ARBA" id="ARBA00022692"/>
    </source>
</evidence>
<comment type="similarity">
    <text evidence="11 12">Belongs to the TonB-dependent receptor family.</text>
</comment>
<evidence type="ECO:0000256" key="1">
    <source>
        <dbReference type="ARBA" id="ARBA00004571"/>
    </source>
</evidence>
<dbReference type="PANTHER" id="PTHR32552">
    <property type="entry name" value="FERRICHROME IRON RECEPTOR-RELATED"/>
    <property type="match status" value="1"/>
</dbReference>
<dbReference type="SUPFAM" id="SSF56935">
    <property type="entry name" value="Porins"/>
    <property type="match status" value="1"/>
</dbReference>
<feature type="chain" id="PRO_5001763314" evidence="14">
    <location>
        <begin position="24"/>
        <end position="776"/>
    </location>
</feature>
<keyword evidence="14" id="KW-0732">Signal</keyword>
<evidence type="ECO:0000256" key="14">
    <source>
        <dbReference type="SAM" id="SignalP"/>
    </source>
</evidence>
<dbReference type="Gene3D" id="2.40.170.20">
    <property type="entry name" value="TonB-dependent receptor, beta-barrel domain"/>
    <property type="match status" value="1"/>
</dbReference>
<evidence type="ECO:0000256" key="2">
    <source>
        <dbReference type="ARBA" id="ARBA00022448"/>
    </source>
</evidence>
<evidence type="ECO:0000313" key="18">
    <source>
        <dbReference type="Proteomes" id="UP000028411"/>
    </source>
</evidence>
<evidence type="ECO:0000256" key="6">
    <source>
        <dbReference type="ARBA" id="ARBA00023004"/>
    </source>
</evidence>
<dbReference type="PATRIC" id="fig|46429.4.peg.1738"/>
<dbReference type="PANTHER" id="PTHR32552:SF81">
    <property type="entry name" value="TONB-DEPENDENT OUTER MEMBRANE RECEPTOR"/>
    <property type="match status" value="1"/>
</dbReference>
<feature type="domain" description="TonB-dependent receptor-like beta-barrel" evidence="15">
    <location>
        <begin position="284"/>
        <end position="742"/>
    </location>
</feature>
<organism evidence="17 18">
    <name type="scientific">Sphingobium chlorophenolicum</name>
    <dbReference type="NCBI Taxonomy" id="46429"/>
    <lineage>
        <taxon>Bacteria</taxon>
        <taxon>Pseudomonadati</taxon>
        <taxon>Pseudomonadota</taxon>
        <taxon>Alphaproteobacteria</taxon>
        <taxon>Sphingomonadales</taxon>
        <taxon>Sphingomonadaceae</taxon>
        <taxon>Sphingobium</taxon>
    </lineage>
</organism>
<dbReference type="eggNOG" id="COG4771">
    <property type="taxonomic scope" value="Bacteria"/>
</dbReference>
<keyword evidence="17" id="KW-0675">Receptor</keyword>
<keyword evidence="4" id="KW-0410">Iron transport</keyword>
<evidence type="ECO:0000256" key="8">
    <source>
        <dbReference type="ARBA" id="ARBA00023077"/>
    </source>
</evidence>
<dbReference type="AlphaFoldDB" id="A0A081RFC5"/>
<dbReference type="Pfam" id="PF00593">
    <property type="entry name" value="TonB_dep_Rec_b-barrel"/>
    <property type="match status" value="1"/>
</dbReference>
<comment type="caution">
    <text evidence="17">The sequence shown here is derived from an EMBL/GenBank/DDBJ whole genome shotgun (WGS) entry which is preliminary data.</text>
</comment>
<keyword evidence="5 11" id="KW-0812">Transmembrane</keyword>
<evidence type="ECO:0000256" key="9">
    <source>
        <dbReference type="ARBA" id="ARBA00023136"/>
    </source>
</evidence>
<dbReference type="GO" id="GO:0006826">
    <property type="term" value="P:iron ion transport"/>
    <property type="evidence" value="ECO:0007669"/>
    <property type="project" value="UniProtKB-KW"/>
</dbReference>
<keyword evidence="6" id="KW-0408">Iron</keyword>
<evidence type="ECO:0000256" key="12">
    <source>
        <dbReference type="RuleBase" id="RU003357"/>
    </source>
</evidence>
<dbReference type="InterPro" id="IPR000531">
    <property type="entry name" value="Beta-barrel_TonB"/>
</dbReference>
<evidence type="ECO:0000256" key="10">
    <source>
        <dbReference type="ARBA" id="ARBA00023237"/>
    </source>
</evidence>
<evidence type="ECO:0000259" key="16">
    <source>
        <dbReference type="Pfam" id="PF07715"/>
    </source>
</evidence>
<feature type="compositionally biased region" description="Basic and acidic residues" evidence="13">
    <location>
        <begin position="285"/>
        <end position="295"/>
    </location>
</feature>
<feature type="signal peptide" evidence="14">
    <location>
        <begin position="1"/>
        <end position="23"/>
    </location>
</feature>
<dbReference type="InterPro" id="IPR039426">
    <property type="entry name" value="TonB-dep_rcpt-like"/>
</dbReference>
<dbReference type="GO" id="GO:0009279">
    <property type="term" value="C:cell outer membrane"/>
    <property type="evidence" value="ECO:0007669"/>
    <property type="project" value="UniProtKB-SubCell"/>
</dbReference>
<keyword evidence="10 11" id="KW-0998">Cell outer membrane</keyword>
<dbReference type="Proteomes" id="UP000028411">
    <property type="component" value="Unassembled WGS sequence"/>
</dbReference>
<dbReference type="OrthoDB" id="7455607at2"/>
<dbReference type="InterPro" id="IPR036942">
    <property type="entry name" value="Beta-barrel_TonB_sf"/>
</dbReference>
<evidence type="ECO:0000256" key="3">
    <source>
        <dbReference type="ARBA" id="ARBA00022452"/>
    </source>
</evidence>
<evidence type="ECO:0000256" key="4">
    <source>
        <dbReference type="ARBA" id="ARBA00022496"/>
    </source>
</evidence>
<feature type="domain" description="TonB-dependent receptor plug" evidence="16">
    <location>
        <begin position="53"/>
        <end position="158"/>
    </location>
</feature>
<accession>A0A081RFC5</accession>
<dbReference type="PROSITE" id="PS52016">
    <property type="entry name" value="TONB_DEPENDENT_REC_3"/>
    <property type="match status" value="1"/>
</dbReference>
<dbReference type="RefSeq" id="WP_037450183.1">
    <property type="nucleotide sequence ID" value="NZ_JFHR01000016.1"/>
</dbReference>
<dbReference type="Pfam" id="PF07715">
    <property type="entry name" value="Plug"/>
    <property type="match status" value="1"/>
</dbReference>
<proteinExistence type="inferred from homology"/>
<gene>
    <name evidence="17" type="ORF">BV95_01770</name>
</gene>
<evidence type="ECO:0000259" key="15">
    <source>
        <dbReference type="Pfam" id="PF00593"/>
    </source>
</evidence>
<dbReference type="CDD" id="cd01347">
    <property type="entry name" value="ligand_gated_channel"/>
    <property type="match status" value="1"/>
</dbReference>
<keyword evidence="9 11" id="KW-0472">Membrane</keyword>
<feature type="region of interest" description="Disordered" evidence="13">
    <location>
        <begin position="273"/>
        <end position="295"/>
    </location>
</feature>